<proteinExistence type="predicted"/>
<evidence type="ECO:0000313" key="2">
    <source>
        <dbReference type="Proteomes" id="UP000232003"/>
    </source>
</evidence>
<reference evidence="1 2" key="1">
    <citation type="submission" date="2017-11" db="EMBL/GenBank/DDBJ databases">
        <title>Complete genome of a free-living desiccation-tolerant cyanobacterium and its photosynthetic adaptation to extreme terrestrial habitat.</title>
        <authorList>
            <person name="Shang J."/>
        </authorList>
    </citation>
    <scope>NUCLEOTIDE SEQUENCE [LARGE SCALE GENOMIC DNA]</scope>
    <source>
        <strain evidence="1 2">CCNUN1</strain>
    </source>
</reference>
<protein>
    <submittedName>
        <fullName evidence="1">Parvulin-like peptidyl-prolyl isomerase</fullName>
    </submittedName>
</protein>
<dbReference type="GO" id="GO:0016853">
    <property type="term" value="F:isomerase activity"/>
    <property type="evidence" value="ECO:0007669"/>
    <property type="project" value="UniProtKB-KW"/>
</dbReference>
<dbReference type="Proteomes" id="UP000232003">
    <property type="component" value="Chromosome"/>
</dbReference>
<dbReference type="AlphaFoldDB" id="A0A2K8SHU3"/>
<evidence type="ECO:0000313" key="1">
    <source>
        <dbReference type="EMBL" id="AUB35011.1"/>
    </source>
</evidence>
<name>A0A2K8SHU3_9NOSO</name>
<sequence length="44" mass="5166">MVEELIEPQLDEMLRLKILSDLFSKWLKQQIELISGSSAIFMKN</sequence>
<gene>
    <name evidence="1" type="ORF">COO91_00859</name>
</gene>
<keyword evidence="1" id="KW-0413">Isomerase</keyword>
<organism evidence="1 2">
    <name type="scientific">Nostoc flagelliforme CCNUN1</name>
    <dbReference type="NCBI Taxonomy" id="2038116"/>
    <lineage>
        <taxon>Bacteria</taxon>
        <taxon>Bacillati</taxon>
        <taxon>Cyanobacteriota</taxon>
        <taxon>Cyanophyceae</taxon>
        <taxon>Nostocales</taxon>
        <taxon>Nostocaceae</taxon>
        <taxon>Nostoc</taxon>
    </lineage>
</organism>
<dbReference type="KEGG" id="nfl:COO91_00859"/>
<accession>A0A2K8SHU3</accession>
<dbReference type="EMBL" id="CP024785">
    <property type="protein sequence ID" value="AUB35011.1"/>
    <property type="molecule type" value="Genomic_DNA"/>
</dbReference>
<keyword evidence="2" id="KW-1185">Reference proteome</keyword>